<protein>
    <submittedName>
        <fullName evidence="1">Uncharacterized protein</fullName>
    </submittedName>
</protein>
<reference evidence="1" key="1">
    <citation type="journal article" date="2016" name="Sci. Rep.">
        <title>Molecular characterization of firefly nuptial gifts: a multi-omics approach sheds light on postcopulatory sexual selection.</title>
        <authorList>
            <person name="Al-Wathiqui N."/>
            <person name="Fallon T.R."/>
            <person name="South A."/>
            <person name="Weng J.K."/>
            <person name="Lewis S.M."/>
        </authorList>
    </citation>
    <scope>NUCLEOTIDE SEQUENCE</scope>
</reference>
<evidence type="ECO:0000313" key="1">
    <source>
        <dbReference type="EMBL" id="JAV91268.1"/>
    </source>
</evidence>
<accession>A0A1Y1N1G1</accession>
<dbReference type="AlphaFoldDB" id="A0A1Y1N1G1"/>
<sequence length="124" mass="13517">MPLDVAEELMEVDNSSPSTIMPTTVMNNNATIKTNLSPSEIFVMPATVMNKKAGIQTNLSSSEMHVTKNTFDGYVECDVAEELMEVDNSSPSTIMPTTVMNNNVAILTNYLPSELFVMPPTVVL</sequence>
<name>A0A1Y1N1G1_PHOPY</name>
<dbReference type="EMBL" id="GEZM01016479">
    <property type="protein sequence ID" value="JAV91268.1"/>
    <property type="molecule type" value="Transcribed_RNA"/>
</dbReference>
<proteinExistence type="predicted"/>
<organism evidence="1">
    <name type="scientific">Photinus pyralis</name>
    <name type="common">Common eastern firefly</name>
    <name type="synonym">Lampyris pyralis</name>
    <dbReference type="NCBI Taxonomy" id="7054"/>
    <lineage>
        <taxon>Eukaryota</taxon>
        <taxon>Metazoa</taxon>
        <taxon>Ecdysozoa</taxon>
        <taxon>Arthropoda</taxon>
        <taxon>Hexapoda</taxon>
        <taxon>Insecta</taxon>
        <taxon>Pterygota</taxon>
        <taxon>Neoptera</taxon>
        <taxon>Endopterygota</taxon>
        <taxon>Coleoptera</taxon>
        <taxon>Polyphaga</taxon>
        <taxon>Elateriformia</taxon>
        <taxon>Elateroidea</taxon>
        <taxon>Lampyridae</taxon>
        <taxon>Lampyrinae</taxon>
        <taxon>Photinus</taxon>
    </lineage>
</organism>